<dbReference type="Proteomes" id="UP001156560">
    <property type="component" value="Plasmid pHLB"/>
</dbReference>
<protein>
    <submittedName>
        <fullName evidence="1">Uncharacterized protein</fullName>
    </submittedName>
</protein>
<gene>
    <name evidence="1" type="ORF">O1Q84_27150</name>
</gene>
<accession>A0AA47JN17</accession>
<evidence type="ECO:0000313" key="2">
    <source>
        <dbReference type="Proteomes" id="UP001156560"/>
    </source>
</evidence>
<sequence length="171" mass="19921">MWQDKPLVSIIFIVMSSRNDALLRRRISRILERIPNASSQMVRQRLMMSVKPAQFYVHLIPFYEQQRIDDNADITKALGRMMAMHLGLSVIARTLTSRCYNHRQVEAALLELTANFDHLEQARRCKEAAFGVEPPKDANHQSQMVMHLQKQGHRLPDIWQVLRQDAQCTSR</sequence>
<geneLocation type="plasmid" evidence="1 2">
    <name>pHLB</name>
</geneLocation>
<evidence type="ECO:0000313" key="1">
    <source>
        <dbReference type="EMBL" id="WAT93862.1"/>
    </source>
</evidence>
<keyword evidence="1" id="KW-0614">Plasmid</keyword>
<dbReference type="AlphaFoldDB" id="A0AA47JN17"/>
<dbReference type="RefSeq" id="WP_269169658.1">
    <property type="nucleotide sequence ID" value="NZ_CP114197.1"/>
</dbReference>
<name>A0AA47JN17_VIBPH</name>
<organism evidence="1 2">
    <name type="scientific">Vibrio parahaemolyticus</name>
    <dbReference type="NCBI Taxonomy" id="670"/>
    <lineage>
        <taxon>Bacteria</taxon>
        <taxon>Pseudomonadati</taxon>
        <taxon>Pseudomonadota</taxon>
        <taxon>Gammaproteobacteria</taxon>
        <taxon>Vibrionales</taxon>
        <taxon>Vibrionaceae</taxon>
        <taxon>Vibrio</taxon>
    </lineage>
</organism>
<proteinExistence type="predicted"/>
<reference evidence="1" key="1">
    <citation type="submission" date="2023-06" db="EMBL/GenBank/DDBJ databases">
        <title>Vibrio parahaemolyticus become highly virulent by producing novel Tc toxins.</title>
        <authorList>
            <person name="Yang F."/>
            <person name="You Y."/>
            <person name="Lai Q."/>
            <person name="Xu L."/>
            <person name="Li F."/>
        </authorList>
    </citation>
    <scope>NUCLEOTIDE SEQUENCE</scope>
    <source>
        <strain evidence="1">Vp-HL-202005</strain>
        <plasmid evidence="1">pHLB</plasmid>
    </source>
</reference>
<dbReference type="EMBL" id="CP114197">
    <property type="protein sequence ID" value="WAT93862.1"/>
    <property type="molecule type" value="Genomic_DNA"/>
</dbReference>